<dbReference type="GO" id="GO:0000014">
    <property type="term" value="F:single-stranded DNA endodeoxyribonuclease activity"/>
    <property type="evidence" value="ECO:0007669"/>
    <property type="project" value="TreeGrafter"/>
</dbReference>
<dbReference type="Pfam" id="PF01223">
    <property type="entry name" value="Endonuclease_NS"/>
    <property type="match status" value="1"/>
</dbReference>
<dbReference type="GO" id="GO:0046872">
    <property type="term" value="F:metal ion binding"/>
    <property type="evidence" value="ECO:0007669"/>
    <property type="project" value="InterPro"/>
</dbReference>
<comment type="caution">
    <text evidence="2">The sequence shown here is derived from an EMBL/GenBank/DDBJ whole genome shotgun (WGS) entry which is preliminary data.</text>
</comment>
<dbReference type="PANTHER" id="PTHR13966">
    <property type="entry name" value="ENDONUCLEASE RELATED"/>
    <property type="match status" value="1"/>
</dbReference>
<protein>
    <submittedName>
        <fullName evidence="2">Wsv191-like protein</fullName>
    </submittedName>
</protein>
<dbReference type="Gene3D" id="3.40.570.10">
    <property type="entry name" value="Extracellular Endonuclease, subunit A"/>
    <property type="match status" value="1"/>
</dbReference>
<proteinExistence type="predicted"/>
<sequence>MNKPAILLQLVILISTTDFRPCNQQQHYYPSRSRLPFPLIGTGHPGIAFSNEVCLSSDGKNQPLVFDSLGVVYPSAPCGLNGKGELFQGHNELFLACIGRGNMLLLGDETIEKTSSVASLRKKMMVDSNESVRASCLRVNQAVIERIPHGDENGECIAYRVGFRLPIATTSVFHTVYVICWVQSDNHPKWVKHVINPSMADGEDKWSLVDTAIRTNFRFSPMVFGTNFIPGKYFTVAHQRKVGLLNSSGGDFIARGHLAPAGDFMLACERHATFRLENAVPQWQSHNNGKWKEVERRARLVRNAFLVETGPVFRDDSPRRLFLNPKERFLPVPDSLYKILYDENGDVVFREIA</sequence>
<evidence type="ECO:0000313" key="2">
    <source>
        <dbReference type="EMBL" id="GBG35468.1"/>
    </source>
</evidence>
<dbReference type="SUPFAM" id="SSF54060">
    <property type="entry name" value="His-Me finger endonucleases"/>
    <property type="match status" value="1"/>
</dbReference>
<dbReference type="PANTHER" id="PTHR13966:SF19">
    <property type="entry name" value="NUCLEASE EXOG, MITOCHONDRIAL"/>
    <property type="match status" value="1"/>
</dbReference>
<reference evidence="2" key="1">
    <citation type="journal article" date="2018" name="J. Virol.">
        <title>Crustacean Genome Exploration Reveals the Evolutionary Origin of White Spot Syndrome Virus.</title>
        <authorList>
            <person name="Kawato S."/>
            <person name="Shitara A."/>
            <person name="Wang Y."/>
            <person name="Nozaki R."/>
            <person name="Kondo H."/>
            <person name="Hirono I."/>
        </authorList>
    </citation>
    <scope>NUCLEOTIDE SEQUENCE</scope>
    <source>
        <strain evidence="2">Mikawa-1</strain>
    </source>
</reference>
<dbReference type="InterPro" id="IPR040255">
    <property type="entry name" value="Non-specific_endonuclease"/>
</dbReference>
<dbReference type="InterPro" id="IPR001604">
    <property type="entry name" value="Endo_G_ENPP1-like_dom"/>
</dbReference>
<dbReference type="GO" id="GO:0003676">
    <property type="term" value="F:nucleic acid binding"/>
    <property type="evidence" value="ECO:0007669"/>
    <property type="project" value="InterPro"/>
</dbReference>
<name>A0A401IPC2_9VIRU</name>
<feature type="domain" description="DNA/RNA non-specific endonuclease/pyrophosphatase/phosphodiesterase" evidence="1">
    <location>
        <begin position="173"/>
        <end position="348"/>
    </location>
</feature>
<dbReference type="InterPro" id="IPR044929">
    <property type="entry name" value="DNA/RNA_non-sp_Endonuclease_sf"/>
</dbReference>
<dbReference type="InterPro" id="IPR044925">
    <property type="entry name" value="His-Me_finger_sf"/>
</dbReference>
<evidence type="ECO:0000259" key="1">
    <source>
        <dbReference type="SMART" id="SM00892"/>
    </source>
</evidence>
<accession>A0A401IPC2</accession>
<organism evidence="2">
    <name type="scientific">Metapenaeus ensis nimavirus</name>
    <dbReference type="NCBI Taxonomy" id="2133794"/>
    <lineage>
        <taxon>Viruses</taxon>
        <taxon>Viruses incertae sedis</taxon>
        <taxon>Naldaviricetes</taxon>
        <taxon>Nimaviridae</taxon>
    </lineage>
</organism>
<dbReference type="SMART" id="SM00892">
    <property type="entry name" value="Endonuclease_NS"/>
    <property type="match status" value="1"/>
</dbReference>
<dbReference type="GO" id="GO:0004521">
    <property type="term" value="F:RNA endonuclease activity"/>
    <property type="evidence" value="ECO:0007669"/>
    <property type="project" value="TreeGrafter"/>
</dbReference>
<dbReference type="EMBL" id="BFCE01000003">
    <property type="protein sequence ID" value="GBG35468.1"/>
    <property type="molecule type" value="Genomic_DNA"/>
</dbReference>